<dbReference type="EMBL" id="KQ988211">
    <property type="protein sequence ID" value="KZV56236.1"/>
    <property type="molecule type" value="Genomic_DNA"/>
</dbReference>
<keyword evidence="2" id="KW-1185">Reference proteome</keyword>
<dbReference type="AlphaFoldDB" id="A0A2Z7DAW5"/>
<organism evidence="1 2">
    <name type="scientific">Dorcoceras hygrometricum</name>
    <dbReference type="NCBI Taxonomy" id="472368"/>
    <lineage>
        <taxon>Eukaryota</taxon>
        <taxon>Viridiplantae</taxon>
        <taxon>Streptophyta</taxon>
        <taxon>Embryophyta</taxon>
        <taxon>Tracheophyta</taxon>
        <taxon>Spermatophyta</taxon>
        <taxon>Magnoliopsida</taxon>
        <taxon>eudicotyledons</taxon>
        <taxon>Gunneridae</taxon>
        <taxon>Pentapetalae</taxon>
        <taxon>asterids</taxon>
        <taxon>lamiids</taxon>
        <taxon>Lamiales</taxon>
        <taxon>Gesneriaceae</taxon>
        <taxon>Didymocarpoideae</taxon>
        <taxon>Trichosporeae</taxon>
        <taxon>Loxocarpinae</taxon>
        <taxon>Dorcoceras</taxon>
    </lineage>
</organism>
<accession>A0A2Z7DAW5</accession>
<gene>
    <name evidence="1" type="ORF">F511_13153</name>
</gene>
<reference evidence="1 2" key="1">
    <citation type="journal article" date="2015" name="Proc. Natl. Acad. Sci. U.S.A.">
        <title>The resurrection genome of Boea hygrometrica: A blueprint for survival of dehydration.</title>
        <authorList>
            <person name="Xiao L."/>
            <person name="Yang G."/>
            <person name="Zhang L."/>
            <person name="Yang X."/>
            <person name="Zhao S."/>
            <person name="Ji Z."/>
            <person name="Zhou Q."/>
            <person name="Hu M."/>
            <person name="Wang Y."/>
            <person name="Chen M."/>
            <person name="Xu Y."/>
            <person name="Jin H."/>
            <person name="Xiao X."/>
            <person name="Hu G."/>
            <person name="Bao F."/>
            <person name="Hu Y."/>
            <person name="Wan P."/>
            <person name="Li L."/>
            <person name="Deng X."/>
            <person name="Kuang T."/>
            <person name="Xiang C."/>
            <person name="Zhu J.K."/>
            <person name="Oliver M.J."/>
            <person name="He Y."/>
        </authorList>
    </citation>
    <scope>NUCLEOTIDE SEQUENCE [LARGE SCALE GENOMIC DNA]</scope>
    <source>
        <strain evidence="2">cv. XS01</strain>
    </source>
</reference>
<evidence type="ECO:0000313" key="2">
    <source>
        <dbReference type="Proteomes" id="UP000250235"/>
    </source>
</evidence>
<sequence>MGLTPYLGIERGNIACHKSEARFGTLLREGRLASRALRDEVALPSQFRATKPCN</sequence>
<name>A0A2Z7DAW5_9LAMI</name>
<evidence type="ECO:0000313" key="1">
    <source>
        <dbReference type="EMBL" id="KZV56236.1"/>
    </source>
</evidence>
<dbReference type="Proteomes" id="UP000250235">
    <property type="component" value="Unassembled WGS sequence"/>
</dbReference>
<dbReference type="PANTHER" id="PTHR48161:SF2">
    <property type="entry name" value="ORF122B PROTEIN"/>
    <property type="match status" value="1"/>
</dbReference>
<protein>
    <submittedName>
        <fullName evidence="1">Orf129b</fullName>
    </submittedName>
</protein>
<dbReference type="PANTHER" id="PTHR48161">
    <property type="entry name" value="BNACNNG12870D PROTEIN"/>
    <property type="match status" value="1"/>
</dbReference>
<proteinExistence type="predicted"/>
<dbReference type="OrthoDB" id="866461at2759"/>